<dbReference type="EMBL" id="VHSH01000002">
    <property type="protein sequence ID" value="TQV82072.1"/>
    <property type="molecule type" value="Genomic_DNA"/>
</dbReference>
<dbReference type="OrthoDB" id="9786336at2"/>
<dbReference type="PIRSF" id="PIRSF009120">
    <property type="entry name" value="UCP009120_prtse"/>
    <property type="match status" value="1"/>
</dbReference>
<comment type="caution">
    <text evidence="1">The sequence shown here is derived from an EMBL/GenBank/DDBJ whole genome shotgun (WGS) entry which is preliminary data.</text>
</comment>
<dbReference type="SUPFAM" id="SSF56235">
    <property type="entry name" value="N-terminal nucleophile aminohydrolases (Ntn hydrolases)"/>
    <property type="match status" value="1"/>
</dbReference>
<proteinExistence type="predicted"/>
<gene>
    <name evidence="1" type="ORF">FKG95_07525</name>
</gene>
<reference evidence="1 2" key="1">
    <citation type="submission" date="2019-06" db="EMBL/GenBank/DDBJ databases">
        <title>Whole genome sequence for Rhodospirillaceae sp. R148.</title>
        <authorList>
            <person name="Wang G."/>
        </authorList>
    </citation>
    <scope>NUCLEOTIDE SEQUENCE [LARGE SCALE GENOMIC DNA]</scope>
    <source>
        <strain evidence="1 2">R148</strain>
    </source>
</reference>
<keyword evidence="2" id="KW-1185">Reference proteome</keyword>
<sequence>MTYCLAIKVEEGLLLLADGRITSGNQVTNASKVSLHGPTQNTAQNVAATAAGSALPGKQAFSVMTSGLRSLRDKTLSYLDRDLKSPDAPKLRNMLDAVAIYSRCLRQVAEEDRGAISESELSFNLHAIVAGQLSDDATPTAYLVYPEGNWIEIGQRTPYLSIGSTAYGKPILDRGLTYDTPMLTALKLAYLSFDSTRLSAADVGFPIDVLTLSSEDSGWRQAHYDYDDLRDQRVWWNEHLKQLANEMPDGPWAERLVPGHDPKRLKLVSDD</sequence>
<protein>
    <submittedName>
        <fullName evidence="1">Peptidase</fullName>
    </submittedName>
</protein>
<dbReference type="RefSeq" id="WP_142895703.1">
    <property type="nucleotide sequence ID" value="NZ_ML660053.1"/>
</dbReference>
<accession>A0A545TXX4</accession>
<dbReference type="Proteomes" id="UP000315252">
    <property type="component" value="Unassembled WGS sequence"/>
</dbReference>
<dbReference type="InterPro" id="IPR029055">
    <property type="entry name" value="Ntn_hydrolases_N"/>
</dbReference>
<dbReference type="InterPro" id="IPR016545">
    <property type="entry name" value="UCP009120_prtse"/>
</dbReference>
<dbReference type="AlphaFoldDB" id="A0A545TXX4"/>
<organism evidence="1 2">
    <name type="scientific">Denitrobaculum tricleocarpae</name>
    <dbReference type="NCBI Taxonomy" id="2591009"/>
    <lineage>
        <taxon>Bacteria</taxon>
        <taxon>Pseudomonadati</taxon>
        <taxon>Pseudomonadota</taxon>
        <taxon>Alphaproteobacteria</taxon>
        <taxon>Rhodospirillales</taxon>
        <taxon>Rhodospirillaceae</taxon>
        <taxon>Denitrobaculum</taxon>
    </lineage>
</organism>
<evidence type="ECO:0000313" key="2">
    <source>
        <dbReference type="Proteomes" id="UP000315252"/>
    </source>
</evidence>
<dbReference type="Gene3D" id="3.60.20.10">
    <property type="entry name" value="Glutamine Phosphoribosylpyrophosphate, subunit 1, domain 1"/>
    <property type="match status" value="1"/>
</dbReference>
<evidence type="ECO:0000313" key="1">
    <source>
        <dbReference type="EMBL" id="TQV82072.1"/>
    </source>
</evidence>
<name>A0A545TXX4_9PROT</name>